<dbReference type="EMBL" id="JACJJC010000003">
    <property type="protein sequence ID" value="MBM6703424.1"/>
    <property type="molecule type" value="Genomic_DNA"/>
</dbReference>
<protein>
    <submittedName>
        <fullName evidence="1">DUF1178 family protein</fullName>
    </submittedName>
</protein>
<comment type="caution">
    <text evidence="1">The sequence shown here is derived from an EMBL/GenBank/DDBJ whole genome shotgun (WGS) entry which is preliminary data.</text>
</comment>
<gene>
    <name evidence="1" type="ORF">H6A60_02765</name>
</gene>
<dbReference type="Proteomes" id="UP000715095">
    <property type="component" value="Unassembled WGS sequence"/>
</dbReference>
<name>A0ABS2DQ05_9BURK</name>
<sequence>MALKVYSFCCEAGHFFEGWLRTDADWQTEAQAGRLACPVCGSSVLERRPNAPNFSAVRGTVRTDTNKDLSDRRKLEREKALQAAQGEAIRAMRSIAAKAEDVGKRFPDEVRAMRAGSAPDRLVKGICSPEEAQALIEEGHEVMPLPDFANTDN</sequence>
<reference evidence="1 2" key="1">
    <citation type="journal article" date="2021" name="Sci. Rep.">
        <title>The distribution of antibiotic resistance genes in chicken gut microbiota commensals.</title>
        <authorList>
            <person name="Juricova H."/>
            <person name="Matiasovicova J."/>
            <person name="Kubasova T."/>
            <person name="Cejkova D."/>
            <person name="Rychlik I."/>
        </authorList>
    </citation>
    <scope>NUCLEOTIDE SEQUENCE [LARGE SCALE GENOMIC DNA]</scope>
    <source>
        <strain evidence="1 2">An829</strain>
    </source>
</reference>
<dbReference type="RefSeq" id="WP_205101898.1">
    <property type="nucleotide sequence ID" value="NZ_JACJJC010000003.1"/>
</dbReference>
<evidence type="ECO:0000313" key="1">
    <source>
        <dbReference type="EMBL" id="MBM6703424.1"/>
    </source>
</evidence>
<dbReference type="PIRSF" id="PIRSF032131">
    <property type="entry name" value="UCP032131"/>
    <property type="match status" value="1"/>
</dbReference>
<dbReference type="InterPro" id="IPR009562">
    <property type="entry name" value="DUF1178"/>
</dbReference>
<proteinExistence type="predicted"/>
<organism evidence="1 2">
    <name type="scientific">Sutterella massiliensis</name>
    <dbReference type="NCBI Taxonomy" id="1816689"/>
    <lineage>
        <taxon>Bacteria</taxon>
        <taxon>Pseudomonadati</taxon>
        <taxon>Pseudomonadota</taxon>
        <taxon>Betaproteobacteria</taxon>
        <taxon>Burkholderiales</taxon>
        <taxon>Sutterellaceae</taxon>
        <taxon>Sutterella</taxon>
    </lineage>
</organism>
<evidence type="ECO:0000313" key="2">
    <source>
        <dbReference type="Proteomes" id="UP000715095"/>
    </source>
</evidence>
<accession>A0ABS2DQ05</accession>
<keyword evidence="2" id="KW-1185">Reference proteome</keyword>
<dbReference type="Pfam" id="PF06676">
    <property type="entry name" value="DUF1178"/>
    <property type="match status" value="1"/>
</dbReference>